<protein>
    <recommendedName>
        <fullName evidence="1">FHA domain-containing protein</fullName>
    </recommendedName>
</protein>
<evidence type="ECO:0000313" key="2">
    <source>
        <dbReference type="EMBL" id="CAD9717743.1"/>
    </source>
</evidence>
<dbReference type="PROSITE" id="PS50006">
    <property type="entry name" value="FHA_DOMAIN"/>
    <property type="match status" value="1"/>
</dbReference>
<organism evidence="2">
    <name type="scientific">Chloropicon primus</name>
    <dbReference type="NCBI Taxonomy" id="1764295"/>
    <lineage>
        <taxon>Eukaryota</taxon>
        <taxon>Viridiplantae</taxon>
        <taxon>Chlorophyta</taxon>
        <taxon>Chloropicophyceae</taxon>
        <taxon>Chloropicales</taxon>
        <taxon>Chloropicaceae</taxon>
        <taxon>Chloropicon</taxon>
    </lineage>
</organism>
<dbReference type="AlphaFoldDB" id="A0A7S2T3H2"/>
<dbReference type="SMART" id="SM00240">
    <property type="entry name" value="FHA"/>
    <property type="match status" value="1"/>
</dbReference>
<feature type="domain" description="FHA" evidence="1">
    <location>
        <begin position="52"/>
        <end position="103"/>
    </location>
</feature>
<proteinExistence type="predicted"/>
<sequence>MNELWVTTTLSLFRKQEEASGALGPNQTLVIEVVKGPSKGKVYRAGPNQKQLSVGRTKASVVHVKSPGVSEKHAEVVWSPEKTSWCIRDVGSSNGTVVNGENLEPEVLARPLRDGDRVKLGLQSELLIQVVDVPDENITVEQYLNKECDRLISKMQSRTSELVGDMKKVLA</sequence>
<dbReference type="PANTHER" id="PTHR23308">
    <property type="entry name" value="NUCLEAR INHIBITOR OF PROTEIN PHOSPHATASE-1"/>
    <property type="match status" value="1"/>
</dbReference>
<name>A0A7S2T3H2_9CHLO</name>
<dbReference type="EMBL" id="HBHL01009878">
    <property type="protein sequence ID" value="CAD9717743.1"/>
    <property type="molecule type" value="Transcribed_RNA"/>
</dbReference>
<dbReference type="InterPro" id="IPR050923">
    <property type="entry name" value="Cell_Proc_Reg/RNA_Proc"/>
</dbReference>
<dbReference type="InterPro" id="IPR000253">
    <property type="entry name" value="FHA_dom"/>
</dbReference>
<dbReference type="Pfam" id="PF00498">
    <property type="entry name" value="FHA"/>
    <property type="match status" value="1"/>
</dbReference>
<dbReference type="InterPro" id="IPR008984">
    <property type="entry name" value="SMAD_FHA_dom_sf"/>
</dbReference>
<reference evidence="2" key="1">
    <citation type="submission" date="2021-01" db="EMBL/GenBank/DDBJ databases">
        <authorList>
            <person name="Corre E."/>
            <person name="Pelletier E."/>
            <person name="Niang G."/>
            <person name="Scheremetjew M."/>
            <person name="Finn R."/>
            <person name="Kale V."/>
            <person name="Holt S."/>
            <person name="Cochrane G."/>
            <person name="Meng A."/>
            <person name="Brown T."/>
            <person name="Cohen L."/>
        </authorList>
    </citation>
    <scope>NUCLEOTIDE SEQUENCE</scope>
    <source>
        <strain evidence="2">CCMP1205</strain>
    </source>
</reference>
<accession>A0A7S2T3H2</accession>
<dbReference type="SUPFAM" id="SSF49879">
    <property type="entry name" value="SMAD/FHA domain"/>
    <property type="match status" value="1"/>
</dbReference>
<gene>
    <name evidence="2" type="ORF">CPRI1469_LOCUS6605</name>
</gene>
<dbReference type="Gene3D" id="2.60.200.20">
    <property type="match status" value="1"/>
</dbReference>
<evidence type="ECO:0000259" key="1">
    <source>
        <dbReference type="PROSITE" id="PS50006"/>
    </source>
</evidence>